<dbReference type="InterPro" id="IPR054564">
    <property type="entry name" value="Gp18_domIII_N"/>
</dbReference>
<dbReference type="Gene3D" id="3.30.1370.220">
    <property type="match status" value="1"/>
</dbReference>
<feature type="domain" description="Phage tail sheath protein-like beta-sandwich" evidence="3">
    <location>
        <begin position="94"/>
        <end position="185"/>
    </location>
</feature>
<dbReference type="EMBL" id="BTCL01000003">
    <property type="protein sequence ID" value="GMK44021.1"/>
    <property type="molecule type" value="Genomic_DNA"/>
</dbReference>
<feature type="domain" description="Tail sheath protein subtilisin-like" evidence="2">
    <location>
        <begin position="188"/>
        <end position="341"/>
    </location>
</feature>
<name>A0ABQ6NFZ4_9BACL</name>
<evidence type="ECO:0000313" key="6">
    <source>
        <dbReference type="EMBL" id="GMK44021.1"/>
    </source>
</evidence>
<dbReference type="Proteomes" id="UP001285921">
    <property type="component" value="Unassembled WGS sequence"/>
</dbReference>
<gene>
    <name evidence="6" type="ORF">PghCCS26_11480</name>
</gene>
<comment type="similarity">
    <text evidence="1">Belongs to the myoviridae tail sheath protein family.</text>
</comment>
<organism evidence="6 7">
    <name type="scientific">Paenibacillus glycanilyticus</name>
    <dbReference type="NCBI Taxonomy" id="126569"/>
    <lineage>
        <taxon>Bacteria</taxon>
        <taxon>Bacillati</taxon>
        <taxon>Bacillota</taxon>
        <taxon>Bacilli</taxon>
        <taxon>Bacillales</taxon>
        <taxon>Paenibacillaceae</taxon>
        <taxon>Paenibacillus</taxon>
    </lineage>
</organism>
<proteinExistence type="inferred from homology"/>
<sequence>MAGGTWIQGVEKVRPGLYMNFKIAALERIKSGERGTVTMPLELSWGQSKTFLKIETDGDVLELLGYDINDPKMIKVREAKKRAKTLLLYRLNAGDRAKATFGADSNAVTATAIHTGTRGNDIAIASEDDPSGAAKKLVKTLVSGRVVDQQVVGSASELKANAWVTFSGTGGVDKTAGSPLTGGTNSSVTGGDHTEYLEATETQHFDVIAYPFSDDNLKISFISFIKRMREEEGKKIQGVIASPVKDGAFSNISDYEGVVSVGNGVVLLDGTTLSALDAVAWVAGATAGASIIQSNTYSAYEGAVDANPRLKNSQVIEALKKGQFVFVHDGVKVKVEQDINSLVSYSQTRNGRFSKNRVVRVLDAIANDFARVANDSYIGKIDNNGDGHALLKAAANQYLRDLQDAGAIQNVDFIKDFEIDTIRSVGDEVYVNLGIQPVDSMEKFFFTVEVR</sequence>
<keyword evidence="7" id="KW-1185">Reference proteome</keyword>
<dbReference type="Gene3D" id="2.60.40.4290">
    <property type="match status" value="1"/>
</dbReference>
<dbReference type="InterPro" id="IPR035326">
    <property type="entry name" value="Beta_sandwich_Seath"/>
</dbReference>
<evidence type="ECO:0000313" key="7">
    <source>
        <dbReference type="Proteomes" id="UP001285921"/>
    </source>
</evidence>
<dbReference type="Pfam" id="PF17481">
    <property type="entry name" value="Phage_sheath_domII"/>
    <property type="match status" value="1"/>
</dbReference>
<dbReference type="Pfam" id="PF22671">
    <property type="entry name" value="Gp18_domIII_N"/>
    <property type="match status" value="1"/>
</dbReference>
<reference evidence="6 7" key="1">
    <citation type="submission" date="2023-05" db="EMBL/GenBank/DDBJ databases">
        <title>Draft genome of Paenibacillus sp. CCS26.</title>
        <authorList>
            <person name="Akita H."/>
            <person name="Shinto Y."/>
            <person name="Kimura Z."/>
        </authorList>
    </citation>
    <scope>NUCLEOTIDE SEQUENCE [LARGE SCALE GENOMIC DNA]</scope>
    <source>
        <strain evidence="6 7">CCS26</strain>
    </source>
</reference>
<dbReference type="InterPro" id="IPR020287">
    <property type="entry name" value="Tail_sheath_C"/>
</dbReference>
<evidence type="ECO:0000256" key="1">
    <source>
        <dbReference type="ARBA" id="ARBA00008005"/>
    </source>
</evidence>
<evidence type="ECO:0008006" key="8">
    <source>
        <dbReference type="Google" id="ProtNLM"/>
    </source>
</evidence>
<dbReference type="InterPro" id="IPR035089">
    <property type="entry name" value="Phage_sheath_subtilisin"/>
</dbReference>
<evidence type="ECO:0000259" key="3">
    <source>
        <dbReference type="Pfam" id="PF17481"/>
    </source>
</evidence>
<comment type="caution">
    <text evidence="6">The sequence shown here is derived from an EMBL/GenBank/DDBJ whole genome shotgun (WGS) entry which is preliminary data.</text>
</comment>
<feature type="domain" description="Tail sheath protein Gp18-like" evidence="5">
    <location>
        <begin position="34"/>
        <end position="91"/>
    </location>
</feature>
<feature type="domain" description="Tail sheath protein C-terminal" evidence="4">
    <location>
        <begin position="352"/>
        <end position="451"/>
    </location>
</feature>
<dbReference type="RefSeq" id="WP_201004346.1">
    <property type="nucleotide sequence ID" value="NZ_BTCL01000003.1"/>
</dbReference>
<accession>A0ABQ6NFZ4</accession>
<dbReference type="Gene3D" id="3.40.50.11790">
    <property type="match status" value="1"/>
</dbReference>
<protein>
    <recommendedName>
        <fullName evidence="8">Phage tail sheath protein</fullName>
    </recommendedName>
</protein>
<evidence type="ECO:0000259" key="5">
    <source>
        <dbReference type="Pfam" id="PF22671"/>
    </source>
</evidence>
<dbReference type="Gene3D" id="3.30.360.90">
    <property type="match status" value="1"/>
</dbReference>
<dbReference type="Gene3D" id="3.30.1490.360">
    <property type="match status" value="1"/>
</dbReference>
<dbReference type="Pfam" id="PF04984">
    <property type="entry name" value="Phage_sheath_1"/>
    <property type="match status" value="1"/>
</dbReference>
<evidence type="ECO:0000259" key="4">
    <source>
        <dbReference type="Pfam" id="PF17482"/>
    </source>
</evidence>
<dbReference type="Pfam" id="PF17482">
    <property type="entry name" value="Phage_sheath_1C"/>
    <property type="match status" value="1"/>
</dbReference>
<evidence type="ECO:0000259" key="2">
    <source>
        <dbReference type="Pfam" id="PF04984"/>
    </source>
</evidence>